<dbReference type="Pfam" id="PF00271">
    <property type="entry name" value="Helicase_C"/>
    <property type="match status" value="1"/>
</dbReference>
<evidence type="ECO:0000259" key="8">
    <source>
        <dbReference type="PROSITE" id="PS51194"/>
    </source>
</evidence>
<dbReference type="InterPro" id="IPR014001">
    <property type="entry name" value="Helicase_ATP-bd"/>
</dbReference>
<keyword evidence="3" id="KW-0378">Hydrolase</keyword>
<comment type="caution">
    <text evidence="9">The sequence shown here is derived from an EMBL/GenBank/DDBJ whole genome shotgun (WGS) entry which is preliminary data.</text>
</comment>
<organism evidence="9 10">
    <name type="scientific">Trametes cubensis</name>
    <dbReference type="NCBI Taxonomy" id="1111947"/>
    <lineage>
        <taxon>Eukaryota</taxon>
        <taxon>Fungi</taxon>
        <taxon>Dikarya</taxon>
        <taxon>Basidiomycota</taxon>
        <taxon>Agaricomycotina</taxon>
        <taxon>Agaricomycetes</taxon>
        <taxon>Polyporales</taxon>
        <taxon>Polyporaceae</taxon>
        <taxon>Trametes</taxon>
    </lineage>
</organism>
<dbReference type="SMART" id="SM00487">
    <property type="entry name" value="DEXDc"/>
    <property type="match status" value="1"/>
</dbReference>
<feature type="domain" description="Helicase C-terminal" evidence="8">
    <location>
        <begin position="418"/>
        <end position="566"/>
    </location>
</feature>
<dbReference type="PROSITE" id="PS51194">
    <property type="entry name" value="HELICASE_CTER"/>
    <property type="match status" value="1"/>
</dbReference>
<dbReference type="GO" id="GO:0003676">
    <property type="term" value="F:nucleic acid binding"/>
    <property type="evidence" value="ECO:0007669"/>
    <property type="project" value="InterPro"/>
</dbReference>
<evidence type="ECO:0000256" key="5">
    <source>
        <dbReference type="ARBA" id="ARBA00022840"/>
    </source>
</evidence>
<evidence type="ECO:0000259" key="7">
    <source>
        <dbReference type="PROSITE" id="PS51192"/>
    </source>
</evidence>
<keyword evidence="4" id="KW-0347">Helicase</keyword>
<evidence type="ECO:0000256" key="6">
    <source>
        <dbReference type="ARBA" id="ARBA00047984"/>
    </source>
</evidence>
<reference evidence="9" key="1">
    <citation type="submission" date="2022-11" db="EMBL/GenBank/DDBJ databases">
        <title>Genome Sequence of Cubamyces cubensis.</title>
        <authorList>
            <person name="Buettner E."/>
        </authorList>
    </citation>
    <scope>NUCLEOTIDE SEQUENCE</scope>
    <source>
        <strain evidence="9">MPL-01</strain>
    </source>
</reference>
<sequence length="576" mass="63086">MRPFSLLVQAAAHPRPHAHGRAATLCAVRPPCAPSIRTFHKGPRDTVTSHPHPDEFSFERLGLRAAVLTAFRLAFPSVKHPTPIQHRFIDAVLKGNDVLLKDKTGTGKSFAAVLALLSQKRGAPYKSDVPGLTAPVPPITSLILVPHRDLAYQFYHWIERIHHHMTPQESLPSLAQVFIRDSTMSMEQQLAPIQQTPPHILIGTPQALLDVVQKDPKALPLDRLSTIVVDEVDYLIETVPMLADKRTMAKMERKISQHPGPTRLLLNHIYSSASERMEKASHQGKNTKREPENTRPQLVMMSATLRNHLRKFLLADSGWFTKESGKLVRITGEVSPHDPKAPQATEDVAEGTVGGTGIEHHVLVVSKHGDIMNIESAVESPAVAPEESEDMPSDDDGALLMSQEFDADLALLTSLEAVAASFAIDVPSVALLVLPSDASIQRVVKELSTYGVNAHTLDVVKDKSGRAHLMRQDLDTMAEKPTLLVATLASTRGLDLPGLQHVFILGVLDNGAVDSYLHVAGRVGRFGRGGKVISVVTERHAVKLKNGKEVQRDEPKMILSLLKKAGVKPTVYDKFD</sequence>
<evidence type="ECO:0000256" key="4">
    <source>
        <dbReference type="ARBA" id="ARBA00022806"/>
    </source>
</evidence>
<keyword evidence="10" id="KW-1185">Reference proteome</keyword>
<dbReference type="InterPro" id="IPR011545">
    <property type="entry name" value="DEAD/DEAH_box_helicase_dom"/>
</dbReference>
<keyword evidence="5" id="KW-0067">ATP-binding</keyword>
<evidence type="ECO:0000256" key="3">
    <source>
        <dbReference type="ARBA" id="ARBA00022801"/>
    </source>
</evidence>
<dbReference type="EC" id="3.6.4.13" evidence="1"/>
<dbReference type="Proteomes" id="UP001215151">
    <property type="component" value="Unassembled WGS sequence"/>
</dbReference>
<dbReference type="EMBL" id="JAPEVG010000104">
    <property type="protein sequence ID" value="KAJ8482906.1"/>
    <property type="molecule type" value="Genomic_DNA"/>
</dbReference>
<evidence type="ECO:0000313" key="9">
    <source>
        <dbReference type="EMBL" id="KAJ8482906.1"/>
    </source>
</evidence>
<dbReference type="PROSITE" id="PS51192">
    <property type="entry name" value="HELICASE_ATP_BIND_1"/>
    <property type="match status" value="1"/>
</dbReference>
<dbReference type="GO" id="GO:0016787">
    <property type="term" value="F:hydrolase activity"/>
    <property type="evidence" value="ECO:0007669"/>
    <property type="project" value="UniProtKB-KW"/>
</dbReference>
<dbReference type="Pfam" id="PF00270">
    <property type="entry name" value="DEAD"/>
    <property type="match status" value="1"/>
</dbReference>
<accession>A0AAD7XE13</accession>
<feature type="domain" description="Helicase ATP-binding" evidence="7">
    <location>
        <begin position="89"/>
        <end position="323"/>
    </location>
</feature>
<comment type="catalytic activity">
    <reaction evidence="6">
        <text>ATP + H2O = ADP + phosphate + H(+)</text>
        <dbReference type="Rhea" id="RHEA:13065"/>
        <dbReference type="ChEBI" id="CHEBI:15377"/>
        <dbReference type="ChEBI" id="CHEBI:15378"/>
        <dbReference type="ChEBI" id="CHEBI:30616"/>
        <dbReference type="ChEBI" id="CHEBI:43474"/>
        <dbReference type="ChEBI" id="CHEBI:456216"/>
        <dbReference type="EC" id="3.6.4.13"/>
    </reaction>
</comment>
<dbReference type="SMART" id="SM00490">
    <property type="entry name" value="HELICc"/>
    <property type="match status" value="1"/>
</dbReference>
<dbReference type="AlphaFoldDB" id="A0AAD7XE13"/>
<dbReference type="GO" id="GO:0005524">
    <property type="term" value="F:ATP binding"/>
    <property type="evidence" value="ECO:0007669"/>
    <property type="project" value="UniProtKB-KW"/>
</dbReference>
<evidence type="ECO:0000256" key="2">
    <source>
        <dbReference type="ARBA" id="ARBA00022741"/>
    </source>
</evidence>
<dbReference type="InterPro" id="IPR001650">
    <property type="entry name" value="Helicase_C-like"/>
</dbReference>
<evidence type="ECO:0000256" key="1">
    <source>
        <dbReference type="ARBA" id="ARBA00012552"/>
    </source>
</evidence>
<name>A0AAD7XE13_9APHY</name>
<proteinExistence type="predicted"/>
<dbReference type="InterPro" id="IPR027417">
    <property type="entry name" value="P-loop_NTPase"/>
</dbReference>
<dbReference type="SUPFAM" id="SSF52540">
    <property type="entry name" value="P-loop containing nucleoside triphosphate hydrolases"/>
    <property type="match status" value="1"/>
</dbReference>
<keyword evidence="2" id="KW-0547">Nucleotide-binding</keyword>
<dbReference type="PANTHER" id="PTHR47960">
    <property type="entry name" value="DEAD-BOX ATP-DEPENDENT RNA HELICASE 50"/>
    <property type="match status" value="1"/>
</dbReference>
<dbReference type="Gene3D" id="3.40.50.300">
    <property type="entry name" value="P-loop containing nucleotide triphosphate hydrolases"/>
    <property type="match status" value="2"/>
</dbReference>
<evidence type="ECO:0000313" key="10">
    <source>
        <dbReference type="Proteomes" id="UP001215151"/>
    </source>
</evidence>
<dbReference type="GO" id="GO:0003724">
    <property type="term" value="F:RNA helicase activity"/>
    <property type="evidence" value="ECO:0007669"/>
    <property type="project" value="UniProtKB-EC"/>
</dbReference>
<protein>
    <recommendedName>
        <fullName evidence="1">RNA helicase</fullName>
        <ecNumber evidence="1">3.6.4.13</ecNumber>
    </recommendedName>
</protein>
<gene>
    <name evidence="9" type="ORF">ONZ51_g5037</name>
</gene>